<dbReference type="InterPro" id="IPR006968">
    <property type="entry name" value="RUS_fam"/>
</dbReference>
<feature type="region of interest" description="Disordered" evidence="2">
    <location>
        <begin position="24"/>
        <end position="43"/>
    </location>
</feature>
<evidence type="ECO:0000313" key="6">
    <source>
        <dbReference type="Proteomes" id="UP000053201"/>
    </source>
</evidence>
<dbReference type="RefSeq" id="XP_016608958.1">
    <property type="nucleotide sequence ID" value="XM_016752267.1"/>
</dbReference>
<dbReference type="OMA" id="KWGNLAE"/>
<evidence type="ECO:0000313" key="5">
    <source>
        <dbReference type="EMBL" id="KND00919.1"/>
    </source>
</evidence>
<feature type="domain" description="Root UVB sensitive protein C-terminal" evidence="4">
    <location>
        <begin position="462"/>
        <end position="536"/>
    </location>
</feature>
<dbReference type="OrthoDB" id="19606at2759"/>
<keyword evidence="6" id="KW-1185">Reference proteome</keyword>
<sequence>MSRLLSLSKPCSLRWRAQQSPRPWRPHILSYSTNQKDNGPSLSKPLLVRQRVHRGENTVWTVMQMQSPAFVEPSETLSQRGWTVDRQVINHQVNASTGAHVASASTAVKLSSPRSIANFLVSQVRDKLAMGFLPKGYPHSVTPDYTPYTIYSFLHSVSGTLTGTLSTQALLHALGMGAAAAAGLAATTNWIIKDGFGLLGGVIYAGATANRFDSSPKRYRFLAAVAIQVATLAELLTPLFPHLFVPMASVSNICKNIGWLAASATRASMHKGFSKEDNLGDVTAKAGAQATTAGLLGTGGGILLSWAFGTAPMSLMTIFVPLCAANMWFAYRANEAVVTRSINLERCELIMHDRVRHALNGHDAPPPRLPTPEHISAQEHFIFPYRSIFSTPLSLEPSLQRRLNSLSSPLNWQAFLSGSMFGSPGHKEEYRVLIVPGPTGGKKQHSIWTRFTSTAPSNSGVHVCCWYTENAKSEDMLKGFYHACVLRMLCESRTDMSEETRMHLVRQGYEVVERSFGDLMESLRAEGWELSHTHLGDRNARIDVGHST</sequence>
<evidence type="ECO:0000256" key="2">
    <source>
        <dbReference type="SAM" id="MobiDB-lite"/>
    </source>
</evidence>
<dbReference type="InParanoid" id="A0A0L0HJA3"/>
<organism evidence="5 6">
    <name type="scientific">Spizellomyces punctatus (strain DAOM BR117)</name>
    <dbReference type="NCBI Taxonomy" id="645134"/>
    <lineage>
        <taxon>Eukaryota</taxon>
        <taxon>Fungi</taxon>
        <taxon>Fungi incertae sedis</taxon>
        <taxon>Chytridiomycota</taxon>
        <taxon>Chytridiomycota incertae sedis</taxon>
        <taxon>Chytridiomycetes</taxon>
        <taxon>Spizellomycetales</taxon>
        <taxon>Spizellomycetaceae</taxon>
        <taxon>Spizellomyces</taxon>
    </lineage>
</organism>
<dbReference type="PANTHER" id="PTHR12770:SF22">
    <property type="entry name" value="PROTEIN ROOT UVB SENSITIVE 1, CHLOROPLASTIC"/>
    <property type="match status" value="1"/>
</dbReference>
<dbReference type="Proteomes" id="UP000053201">
    <property type="component" value="Unassembled WGS sequence"/>
</dbReference>
<evidence type="ECO:0000256" key="1">
    <source>
        <dbReference type="ARBA" id="ARBA00007558"/>
    </source>
</evidence>
<protein>
    <recommendedName>
        <fullName evidence="7">DUF647 domain-containing protein</fullName>
    </recommendedName>
</protein>
<dbReference type="Pfam" id="PF24160">
    <property type="entry name" value="UVB_sens_C"/>
    <property type="match status" value="1"/>
</dbReference>
<gene>
    <name evidence="5" type="ORF">SPPG_04019</name>
</gene>
<dbReference type="EMBL" id="KQ257455">
    <property type="protein sequence ID" value="KND00919.1"/>
    <property type="molecule type" value="Genomic_DNA"/>
</dbReference>
<accession>A0A0L0HJA3</accession>
<dbReference type="InterPro" id="IPR055412">
    <property type="entry name" value="UVB_sens_C"/>
</dbReference>
<name>A0A0L0HJA3_SPIPD</name>
<evidence type="ECO:0000259" key="3">
    <source>
        <dbReference type="Pfam" id="PF04884"/>
    </source>
</evidence>
<dbReference type="GeneID" id="27687496"/>
<dbReference type="eggNOG" id="KOG4249">
    <property type="taxonomic scope" value="Eukaryota"/>
</dbReference>
<reference evidence="5 6" key="1">
    <citation type="submission" date="2009-08" db="EMBL/GenBank/DDBJ databases">
        <title>The Genome Sequence of Spizellomyces punctatus strain DAOM BR117.</title>
        <authorList>
            <consortium name="The Broad Institute Genome Sequencing Platform"/>
            <person name="Russ C."/>
            <person name="Cuomo C."/>
            <person name="Shea T."/>
            <person name="Young S.K."/>
            <person name="Zeng Q."/>
            <person name="Koehrsen M."/>
            <person name="Haas B."/>
            <person name="Borodovsky M."/>
            <person name="Guigo R."/>
            <person name="Alvarado L."/>
            <person name="Berlin A."/>
            <person name="Bochicchio J."/>
            <person name="Borenstein D."/>
            <person name="Chapman S."/>
            <person name="Chen Z."/>
            <person name="Engels R."/>
            <person name="Freedman E."/>
            <person name="Gellesch M."/>
            <person name="Goldberg J."/>
            <person name="Griggs A."/>
            <person name="Gujja S."/>
            <person name="Heiman D."/>
            <person name="Hepburn T."/>
            <person name="Howarth C."/>
            <person name="Jen D."/>
            <person name="Larson L."/>
            <person name="Lewis B."/>
            <person name="Mehta T."/>
            <person name="Park D."/>
            <person name="Pearson M."/>
            <person name="Roberts A."/>
            <person name="Saif S."/>
            <person name="Shenoy N."/>
            <person name="Sisk P."/>
            <person name="Stolte C."/>
            <person name="Sykes S."/>
            <person name="Thomson T."/>
            <person name="Walk T."/>
            <person name="White J."/>
            <person name="Yandava C."/>
            <person name="Burger G."/>
            <person name="Gray M.W."/>
            <person name="Holland P.W.H."/>
            <person name="King N."/>
            <person name="Lang F.B.F."/>
            <person name="Roger A.J."/>
            <person name="Ruiz-Trillo I."/>
            <person name="Lander E."/>
            <person name="Nusbaum C."/>
        </authorList>
    </citation>
    <scope>NUCLEOTIDE SEQUENCE [LARGE SCALE GENOMIC DNA]</scope>
    <source>
        <strain evidence="5 6">DAOM BR117</strain>
    </source>
</reference>
<comment type="similarity">
    <text evidence="1">Belongs to the RUS1 family.</text>
</comment>
<dbReference type="VEuPathDB" id="FungiDB:SPPG_04019"/>
<feature type="compositionally biased region" description="Polar residues" evidence="2">
    <location>
        <begin position="30"/>
        <end position="41"/>
    </location>
</feature>
<dbReference type="PANTHER" id="PTHR12770">
    <property type="entry name" value="RUS1 FAMILY PROTEIN C16ORF58"/>
    <property type="match status" value="1"/>
</dbReference>
<evidence type="ECO:0008006" key="7">
    <source>
        <dbReference type="Google" id="ProtNLM"/>
    </source>
</evidence>
<dbReference type="AlphaFoldDB" id="A0A0L0HJA3"/>
<proteinExistence type="inferred from homology"/>
<dbReference type="InterPro" id="IPR054549">
    <property type="entry name" value="UVB_sens_RUS_dom"/>
</dbReference>
<feature type="domain" description="Protein root UVB sensitive/RUS" evidence="3">
    <location>
        <begin position="123"/>
        <end position="355"/>
    </location>
</feature>
<dbReference type="Pfam" id="PF04884">
    <property type="entry name" value="UVB_sens_prot"/>
    <property type="match status" value="1"/>
</dbReference>
<evidence type="ECO:0000259" key="4">
    <source>
        <dbReference type="Pfam" id="PF24160"/>
    </source>
</evidence>